<dbReference type="SMART" id="SM00198">
    <property type="entry name" value="SCP"/>
    <property type="match status" value="2"/>
</dbReference>
<dbReference type="AlphaFoldDB" id="A0A0E0LGN7"/>
<evidence type="ECO:0000313" key="4">
    <source>
        <dbReference type="Proteomes" id="UP000026962"/>
    </source>
</evidence>
<sequence length="310" mass="34321">MGMEMRSVAKLVVAMAALAMVMATTTTAAQQQFSRQEKAAFVNLHNKARAAVGVGTVAWSDKLAAKALEHARYCRKQHIQGPYGENLWWSGVGGSGTPGEAMSYWVGERPYYDYRRNKCAVGHQCGHYTQVVWRRTSYVGCARMRSVAKLVVAMAALAMVMATTTTAAQQQFSRQEKAAFVNLHNKARAAVGVGTVAWSDKLAAKALEHARYCRKQHIQGPYGENLWWSGVGGSGTPGEAMSYWVGERPYYDYRRNKCAVGHQCGHYTQVVWRRTSYVGCARVTCNRNDIGTIIACNYSPPGNIDNQRPY</sequence>
<name>A0A0E0LGN7_ORYPU</name>
<dbReference type="PROSITE" id="PS01010">
    <property type="entry name" value="CRISP_2"/>
    <property type="match status" value="1"/>
</dbReference>
<evidence type="ECO:0000256" key="1">
    <source>
        <dbReference type="SAM" id="SignalP"/>
    </source>
</evidence>
<proteinExistence type="predicted"/>
<dbReference type="STRING" id="4537.A0A0E0LGN7"/>
<feature type="domain" description="SCP" evidence="2">
    <location>
        <begin position="175"/>
        <end position="306"/>
    </location>
</feature>
<dbReference type="SUPFAM" id="SSF55797">
    <property type="entry name" value="PR-1-like"/>
    <property type="match status" value="2"/>
</dbReference>
<dbReference type="GO" id="GO:0005576">
    <property type="term" value="C:extracellular region"/>
    <property type="evidence" value="ECO:0007669"/>
    <property type="project" value="InterPro"/>
</dbReference>
<protein>
    <recommendedName>
        <fullName evidence="2">SCP domain-containing protein</fullName>
    </recommendedName>
</protein>
<dbReference type="CDD" id="cd05381">
    <property type="entry name" value="CAP_PR-1"/>
    <property type="match status" value="1"/>
</dbReference>
<feature type="domain" description="SCP" evidence="2">
    <location>
        <begin position="36"/>
        <end position="153"/>
    </location>
</feature>
<dbReference type="FunFam" id="3.40.33.10:FF:000019">
    <property type="entry name" value="Pathogenesis-related protein 1"/>
    <property type="match status" value="1"/>
</dbReference>
<evidence type="ECO:0000313" key="3">
    <source>
        <dbReference type="EnsemblPlants" id="OPUNC07G01810.1"/>
    </source>
</evidence>
<accession>A0A0E0LGN7</accession>
<dbReference type="InterPro" id="IPR014044">
    <property type="entry name" value="CAP_dom"/>
</dbReference>
<dbReference type="PROSITE" id="PS01009">
    <property type="entry name" value="CRISP_1"/>
    <property type="match status" value="2"/>
</dbReference>
<evidence type="ECO:0000259" key="2">
    <source>
        <dbReference type="SMART" id="SM00198"/>
    </source>
</evidence>
<dbReference type="InterPro" id="IPR035940">
    <property type="entry name" value="CAP_sf"/>
</dbReference>
<dbReference type="OMA" id="YYPASAK"/>
<dbReference type="PANTHER" id="PTHR10334">
    <property type="entry name" value="CYSTEINE-RICH SECRETORY PROTEIN-RELATED"/>
    <property type="match status" value="1"/>
</dbReference>
<dbReference type="Gramene" id="OPUNC07G01810.1">
    <property type="protein sequence ID" value="OPUNC07G01810.1"/>
    <property type="gene ID" value="OPUNC07G01810"/>
</dbReference>
<organism evidence="3">
    <name type="scientific">Oryza punctata</name>
    <name type="common">Red rice</name>
    <dbReference type="NCBI Taxonomy" id="4537"/>
    <lineage>
        <taxon>Eukaryota</taxon>
        <taxon>Viridiplantae</taxon>
        <taxon>Streptophyta</taxon>
        <taxon>Embryophyta</taxon>
        <taxon>Tracheophyta</taxon>
        <taxon>Spermatophyta</taxon>
        <taxon>Magnoliopsida</taxon>
        <taxon>Liliopsida</taxon>
        <taxon>Poales</taxon>
        <taxon>Poaceae</taxon>
        <taxon>BOP clade</taxon>
        <taxon>Oryzoideae</taxon>
        <taxon>Oryzeae</taxon>
        <taxon>Oryzinae</taxon>
        <taxon>Oryza</taxon>
    </lineage>
</organism>
<feature type="signal peptide" evidence="1">
    <location>
        <begin position="1"/>
        <end position="23"/>
    </location>
</feature>
<dbReference type="PRINTS" id="PR00837">
    <property type="entry name" value="V5TPXLIKE"/>
</dbReference>
<keyword evidence="4" id="KW-1185">Reference proteome</keyword>
<dbReference type="HOGENOM" id="CLU_035730_8_3_1"/>
<dbReference type="Gene3D" id="3.40.33.10">
    <property type="entry name" value="CAP"/>
    <property type="match status" value="2"/>
</dbReference>
<dbReference type="InterPro" id="IPR018244">
    <property type="entry name" value="Allrgn_V5/Tpx1_CS"/>
</dbReference>
<dbReference type="eggNOG" id="KOG3017">
    <property type="taxonomic scope" value="Eukaryota"/>
</dbReference>
<dbReference type="InterPro" id="IPR001283">
    <property type="entry name" value="CRISP-related"/>
</dbReference>
<reference evidence="3" key="2">
    <citation type="submission" date="2018-05" db="EMBL/GenBank/DDBJ databases">
        <title>OpunRS2 (Oryza punctata Reference Sequence Version 2).</title>
        <authorList>
            <person name="Zhang J."/>
            <person name="Kudrna D."/>
            <person name="Lee S."/>
            <person name="Talag J."/>
            <person name="Welchert J."/>
            <person name="Wing R.A."/>
        </authorList>
    </citation>
    <scope>NUCLEOTIDE SEQUENCE [LARGE SCALE GENOMIC DNA]</scope>
</reference>
<dbReference type="Pfam" id="PF00188">
    <property type="entry name" value="CAP"/>
    <property type="match status" value="2"/>
</dbReference>
<dbReference type="EnsemblPlants" id="OPUNC07G01810.1">
    <property type="protein sequence ID" value="OPUNC07G01810.1"/>
    <property type="gene ID" value="OPUNC07G01810"/>
</dbReference>
<feature type="chain" id="PRO_5002366498" description="SCP domain-containing protein" evidence="1">
    <location>
        <begin position="24"/>
        <end position="310"/>
    </location>
</feature>
<keyword evidence="1" id="KW-0732">Signal</keyword>
<reference evidence="3" key="1">
    <citation type="submission" date="2015-04" db="UniProtKB">
        <authorList>
            <consortium name="EnsemblPlants"/>
        </authorList>
    </citation>
    <scope>IDENTIFICATION</scope>
</reference>
<dbReference type="Proteomes" id="UP000026962">
    <property type="component" value="Chromosome 7"/>
</dbReference>